<evidence type="ECO:0000313" key="2">
    <source>
        <dbReference type="Proteomes" id="UP001154282"/>
    </source>
</evidence>
<reference evidence="1" key="1">
    <citation type="submission" date="2022-08" db="EMBL/GenBank/DDBJ databases">
        <authorList>
            <person name="Gutierrez-Valencia J."/>
        </authorList>
    </citation>
    <scope>NUCLEOTIDE SEQUENCE</scope>
</reference>
<name>A0AAV0MSF3_9ROSI</name>
<dbReference type="EMBL" id="CAMGYJ010000007">
    <property type="protein sequence ID" value="CAI0449694.1"/>
    <property type="molecule type" value="Genomic_DNA"/>
</dbReference>
<keyword evidence="2" id="KW-1185">Reference proteome</keyword>
<dbReference type="Proteomes" id="UP001154282">
    <property type="component" value="Unassembled WGS sequence"/>
</dbReference>
<evidence type="ECO:0000313" key="1">
    <source>
        <dbReference type="EMBL" id="CAI0449694.1"/>
    </source>
</evidence>
<proteinExistence type="predicted"/>
<protein>
    <submittedName>
        <fullName evidence="1">Uncharacterized protein</fullName>
    </submittedName>
</protein>
<accession>A0AAV0MSF3</accession>
<comment type="caution">
    <text evidence="1">The sequence shown here is derived from an EMBL/GenBank/DDBJ whole genome shotgun (WGS) entry which is preliminary data.</text>
</comment>
<sequence>MGPTGSTIGDGDLPRVLVTATAPARLDLPTASPRVSGTGTGLGPGRVLDRVTGTGLGPAAVFVLVGPVREVAAAAQEEGVAAEVELRVPAAAAARTLLGMETAMADVAIYIYIYIYVLL</sequence>
<organism evidence="1 2">
    <name type="scientific">Linum tenue</name>
    <dbReference type="NCBI Taxonomy" id="586396"/>
    <lineage>
        <taxon>Eukaryota</taxon>
        <taxon>Viridiplantae</taxon>
        <taxon>Streptophyta</taxon>
        <taxon>Embryophyta</taxon>
        <taxon>Tracheophyta</taxon>
        <taxon>Spermatophyta</taxon>
        <taxon>Magnoliopsida</taxon>
        <taxon>eudicotyledons</taxon>
        <taxon>Gunneridae</taxon>
        <taxon>Pentapetalae</taxon>
        <taxon>rosids</taxon>
        <taxon>fabids</taxon>
        <taxon>Malpighiales</taxon>
        <taxon>Linaceae</taxon>
        <taxon>Linum</taxon>
    </lineage>
</organism>
<gene>
    <name evidence="1" type="ORF">LITE_LOCUS30275</name>
</gene>
<dbReference type="AlphaFoldDB" id="A0AAV0MSF3"/>